<dbReference type="OrthoDB" id="9806592at2"/>
<dbReference type="Proteomes" id="UP000298216">
    <property type="component" value="Unassembled WGS sequence"/>
</dbReference>
<dbReference type="InterPro" id="IPR054613">
    <property type="entry name" value="Peptidase_S78_dom"/>
</dbReference>
<keyword evidence="3" id="KW-0378">Hydrolase</keyword>
<feature type="compositionally biased region" description="Low complexity" evidence="4">
    <location>
        <begin position="198"/>
        <end position="214"/>
    </location>
</feature>
<keyword evidence="1" id="KW-1188">Viral release from host cell</keyword>
<name>A0A4Y9RZE4_9CAUL</name>
<evidence type="ECO:0000256" key="2">
    <source>
        <dbReference type="ARBA" id="ARBA00022670"/>
    </source>
</evidence>
<dbReference type="Pfam" id="PF25209">
    <property type="entry name" value="Phage_capsid_4"/>
    <property type="match status" value="1"/>
</dbReference>
<evidence type="ECO:0000313" key="6">
    <source>
        <dbReference type="EMBL" id="TFW14434.1"/>
    </source>
</evidence>
<sequence>MKMTAVTAAALLAVQPMMTRDADAGVETRNAPPATRQVRDAAFRPATYDASARTVELVLSVGAPVSRCGFVEELEITAAAIDLGRVGRGVVPLLNTHSRWSIGDILGTVVSARVESVDGVPALVATARFADTPAGREAEGMVQRGELRGVSIGYDVKVWTVVQIEEETGIHTWRATAWELLEASLVPVPADPSAGVRSAANPNPATPSPGATANSEEDEDMRRSLIGGMAALAFGAAAAVLDPNAAERGLPPAPAPTDPAQAAASATGERAAPITPAASAASAASGVRAFSGVEAVEFVDLARSLGVDARASELVTQNGRGEIGPEAARDALLRAAAERQRTETASVASGAAARAGDNEQVRTQGLVVEALVARATHTQPSEGARQFMHTPMLELAAERAGLPRTERDPHTILRAAHTTSDFPIILESVGQRIVQRRYEVRPATYQAISRRRDLRDFRPTKLLTVGDFPTLLPYQEDGEIKSGTINEGKESVVLGSYGRIVRITRQMIVNDDLGVFDEVFGTIGRTVRNFENATAWAVKNLNAGLGPKMSDGKTFFHADHGNLAASGAAPTIASLGAARAKMMVQKDIDGNIMNLMPSTFLVGADLLTVAEQLTSSIQPVVQGEVNPLAGRLTPVGEGSMVGNAWELYADPNEAAAWNYGYLASSPGPRVMTEEQFNTDGMSMRVTLDYYFGGADPHAAFRNPGA</sequence>
<protein>
    <recommendedName>
        <fullName evidence="5">Prohead serine protease domain-containing protein</fullName>
    </recommendedName>
</protein>
<dbReference type="AlphaFoldDB" id="A0A4Y9RZE4"/>
<gene>
    <name evidence="6" type="ORF">EGY25_04370</name>
</gene>
<dbReference type="Pfam" id="PF04586">
    <property type="entry name" value="Peptidase_S78"/>
    <property type="match status" value="1"/>
</dbReference>
<proteinExistence type="predicted"/>
<feature type="region of interest" description="Disordered" evidence="4">
    <location>
        <begin position="192"/>
        <end position="220"/>
    </location>
</feature>
<dbReference type="RefSeq" id="WP_135193819.1">
    <property type="nucleotide sequence ID" value="NZ_SPVH01000002.1"/>
</dbReference>
<dbReference type="EMBL" id="SPVH01000002">
    <property type="protein sequence ID" value="TFW14434.1"/>
    <property type="molecule type" value="Genomic_DNA"/>
</dbReference>
<feature type="region of interest" description="Disordered" evidence="4">
    <location>
        <begin position="247"/>
        <end position="271"/>
    </location>
</feature>
<keyword evidence="2" id="KW-0645">Protease</keyword>
<dbReference type="NCBIfam" id="NF045541">
    <property type="entry name" value="scaf_prot_MCP2"/>
    <property type="match status" value="1"/>
</dbReference>
<dbReference type="GO" id="GO:0008233">
    <property type="term" value="F:peptidase activity"/>
    <property type="evidence" value="ECO:0007669"/>
    <property type="project" value="UniProtKB-KW"/>
</dbReference>
<dbReference type="GO" id="GO:0006508">
    <property type="term" value="P:proteolysis"/>
    <property type="evidence" value="ECO:0007669"/>
    <property type="project" value="UniProtKB-KW"/>
</dbReference>
<reference evidence="6 7" key="1">
    <citation type="submission" date="2019-03" db="EMBL/GenBank/DDBJ databases">
        <title>Draft genome of Brevundimonas sp. a heavy metal resistant soil bacteria.</title>
        <authorList>
            <person name="Soto J."/>
        </authorList>
    </citation>
    <scope>NUCLEOTIDE SEQUENCE [LARGE SCALE GENOMIC DNA]</scope>
    <source>
        <strain evidence="6 7">B-10</strain>
    </source>
</reference>
<evidence type="ECO:0000256" key="1">
    <source>
        <dbReference type="ARBA" id="ARBA00022612"/>
    </source>
</evidence>
<evidence type="ECO:0000256" key="3">
    <source>
        <dbReference type="ARBA" id="ARBA00022801"/>
    </source>
</evidence>
<evidence type="ECO:0000259" key="5">
    <source>
        <dbReference type="Pfam" id="PF04586"/>
    </source>
</evidence>
<accession>A0A4Y9RZE4</accession>
<feature type="domain" description="Prohead serine protease" evidence="5">
    <location>
        <begin position="122"/>
        <end position="197"/>
    </location>
</feature>
<evidence type="ECO:0000256" key="4">
    <source>
        <dbReference type="SAM" id="MobiDB-lite"/>
    </source>
</evidence>
<keyword evidence="7" id="KW-1185">Reference proteome</keyword>
<organism evidence="6 7">
    <name type="scientific">Brevundimonas intermedia</name>
    <dbReference type="NCBI Taxonomy" id="74315"/>
    <lineage>
        <taxon>Bacteria</taxon>
        <taxon>Pseudomonadati</taxon>
        <taxon>Pseudomonadota</taxon>
        <taxon>Alphaproteobacteria</taxon>
        <taxon>Caulobacterales</taxon>
        <taxon>Caulobacteraceae</taxon>
        <taxon>Brevundimonas</taxon>
    </lineage>
</organism>
<evidence type="ECO:0000313" key="7">
    <source>
        <dbReference type="Proteomes" id="UP000298216"/>
    </source>
</evidence>
<comment type="caution">
    <text evidence="6">The sequence shown here is derived from an EMBL/GenBank/DDBJ whole genome shotgun (WGS) entry which is preliminary data.</text>
</comment>